<dbReference type="EMBL" id="CM017700">
    <property type="protein sequence ID" value="TYG85862.1"/>
    <property type="molecule type" value="Genomic_DNA"/>
</dbReference>
<dbReference type="Proteomes" id="UP000323506">
    <property type="component" value="Chromosome A13"/>
</dbReference>
<proteinExistence type="predicted"/>
<gene>
    <name evidence="1" type="ORF">ES288_A13G088800v1</name>
</gene>
<protein>
    <submittedName>
        <fullName evidence="1">Uncharacterized protein</fullName>
    </submittedName>
</protein>
<dbReference type="AlphaFoldDB" id="A0A5D2DXX9"/>
<sequence>MDGVIIFVGGVGGTSNSFNFLLIVFFAVDMSVHLLLFDELEALYSSSSEDAGFNDFAIYSSFKIKGTSAKIKGILIWGFWETDLRISNWEKF</sequence>
<evidence type="ECO:0000313" key="2">
    <source>
        <dbReference type="Proteomes" id="UP000323506"/>
    </source>
</evidence>
<reference evidence="1 2" key="1">
    <citation type="submission" date="2019-06" db="EMBL/GenBank/DDBJ databases">
        <title>WGS assembly of Gossypium darwinii.</title>
        <authorList>
            <person name="Chen Z.J."/>
            <person name="Sreedasyam A."/>
            <person name="Ando A."/>
            <person name="Song Q."/>
            <person name="De L."/>
            <person name="Hulse-Kemp A."/>
            <person name="Ding M."/>
            <person name="Ye W."/>
            <person name="Kirkbride R."/>
            <person name="Jenkins J."/>
            <person name="Plott C."/>
            <person name="Lovell J."/>
            <person name="Lin Y.-M."/>
            <person name="Vaughn R."/>
            <person name="Liu B."/>
            <person name="Li W."/>
            <person name="Simpson S."/>
            <person name="Scheffler B."/>
            <person name="Saski C."/>
            <person name="Grover C."/>
            <person name="Hu G."/>
            <person name="Conover J."/>
            <person name="Carlson J."/>
            <person name="Shu S."/>
            <person name="Boston L."/>
            <person name="Williams M."/>
            <person name="Peterson D."/>
            <person name="Mcgee K."/>
            <person name="Jones D."/>
            <person name="Wendel J."/>
            <person name="Stelly D."/>
            <person name="Grimwood J."/>
            <person name="Schmutz J."/>
        </authorList>
    </citation>
    <scope>NUCLEOTIDE SEQUENCE [LARGE SCALE GENOMIC DNA]</scope>
    <source>
        <strain evidence="1">1808015.09</strain>
    </source>
</reference>
<keyword evidence="2" id="KW-1185">Reference proteome</keyword>
<evidence type="ECO:0000313" key="1">
    <source>
        <dbReference type="EMBL" id="TYG85862.1"/>
    </source>
</evidence>
<accession>A0A5D2DXX9</accession>
<organism evidence="1 2">
    <name type="scientific">Gossypium darwinii</name>
    <name type="common">Darwin's cotton</name>
    <name type="synonym">Gossypium barbadense var. darwinii</name>
    <dbReference type="NCBI Taxonomy" id="34276"/>
    <lineage>
        <taxon>Eukaryota</taxon>
        <taxon>Viridiplantae</taxon>
        <taxon>Streptophyta</taxon>
        <taxon>Embryophyta</taxon>
        <taxon>Tracheophyta</taxon>
        <taxon>Spermatophyta</taxon>
        <taxon>Magnoliopsida</taxon>
        <taxon>eudicotyledons</taxon>
        <taxon>Gunneridae</taxon>
        <taxon>Pentapetalae</taxon>
        <taxon>rosids</taxon>
        <taxon>malvids</taxon>
        <taxon>Malvales</taxon>
        <taxon>Malvaceae</taxon>
        <taxon>Malvoideae</taxon>
        <taxon>Gossypium</taxon>
    </lineage>
</organism>
<name>A0A5D2DXX9_GOSDA</name>